<dbReference type="Proteomes" id="UP000653305">
    <property type="component" value="Unassembled WGS sequence"/>
</dbReference>
<dbReference type="GO" id="GO:0008233">
    <property type="term" value="F:peptidase activity"/>
    <property type="evidence" value="ECO:0007669"/>
    <property type="project" value="UniProtKB-KW"/>
</dbReference>
<dbReference type="Pfam" id="PF17766">
    <property type="entry name" value="fn3_6"/>
    <property type="match status" value="1"/>
</dbReference>
<dbReference type="EMBL" id="BMAC01000500">
    <property type="protein sequence ID" value="GFP97719.1"/>
    <property type="molecule type" value="Genomic_DNA"/>
</dbReference>
<accession>A0A830CF85</accession>
<dbReference type="Gene3D" id="2.60.40.2310">
    <property type="match status" value="1"/>
</dbReference>
<keyword evidence="2" id="KW-0378">Hydrolase</keyword>
<sequence length="98" mass="10729">MNYPSILISGLKANGSKTVKRTVTNVGEVYSTYTVSVEAPAGVHVEVVPIKLHFTKNVKKQSFQVTFITTTSKGHLFGSLTWSNGKYKVRSPLVVSNE</sequence>
<feature type="domain" description="Subtilisin-like protease fibronectin type-III" evidence="1">
    <location>
        <begin position="1"/>
        <end position="95"/>
    </location>
</feature>
<evidence type="ECO:0000313" key="2">
    <source>
        <dbReference type="EMBL" id="GFP97719.1"/>
    </source>
</evidence>
<comment type="caution">
    <text evidence="2">The sequence shown here is derived from an EMBL/GenBank/DDBJ whole genome shotgun (WGS) entry which is preliminary data.</text>
</comment>
<protein>
    <submittedName>
        <fullName evidence="2">Co(2)-response secreted protease</fullName>
    </submittedName>
</protein>
<dbReference type="OrthoDB" id="206201at2759"/>
<dbReference type="AlphaFoldDB" id="A0A830CF85"/>
<dbReference type="InterPro" id="IPR041469">
    <property type="entry name" value="Subtilisin-like_FN3"/>
</dbReference>
<name>A0A830CF85_9LAMI</name>
<organism evidence="2 3">
    <name type="scientific">Phtheirospermum japonicum</name>
    <dbReference type="NCBI Taxonomy" id="374723"/>
    <lineage>
        <taxon>Eukaryota</taxon>
        <taxon>Viridiplantae</taxon>
        <taxon>Streptophyta</taxon>
        <taxon>Embryophyta</taxon>
        <taxon>Tracheophyta</taxon>
        <taxon>Spermatophyta</taxon>
        <taxon>Magnoliopsida</taxon>
        <taxon>eudicotyledons</taxon>
        <taxon>Gunneridae</taxon>
        <taxon>Pentapetalae</taxon>
        <taxon>asterids</taxon>
        <taxon>lamiids</taxon>
        <taxon>Lamiales</taxon>
        <taxon>Orobanchaceae</taxon>
        <taxon>Orobanchaceae incertae sedis</taxon>
        <taxon>Phtheirospermum</taxon>
    </lineage>
</organism>
<evidence type="ECO:0000313" key="3">
    <source>
        <dbReference type="Proteomes" id="UP000653305"/>
    </source>
</evidence>
<keyword evidence="2" id="KW-0645">Protease</keyword>
<reference evidence="2" key="1">
    <citation type="submission" date="2020-07" db="EMBL/GenBank/DDBJ databases">
        <title>Ethylene signaling mediates host invasion by parasitic plants.</title>
        <authorList>
            <person name="Yoshida S."/>
        </authorList>
    </citation>
    <scope>NUCLEOTIDE SEQUENCE</scope>
    <source>
        <strain evidence="2">Okayama</strain>
    </source>
</reference>
<evidence type="ECO:0000259" key="1">
    <source>
        <dbReference type="Pfam" id="PF17766"/>
    </source>
</evidence>
<proteinExistence type="predicted"/>
<dbReference type="GO" id="GO:0006508">
    <property type="term" value="P:proteolysis"/>
    <property type="evidence" value="ECO:0007669"/>
    <property type="project" value="UniProtKB-KW"/>
</dbReference>
<gene>
    <name evidence="2" type="ORF">PHJA_001916000</name>
</gene>
<keyword evidence="3" id="KW-1185">Reference proteome</keyword>